<gene>
    <name evidence="4" type="ORF">DYI37_19130</name>
</gene>
<keyword evidence="1 2" id="KW-0129">CBS domain</keyword>
<dbReference type="SUPFAM" id="SSF54631">
    <property type="entry name" value="CBS-domain pair"/>
    <property type="match status" value="1"/>
</dbReference>
<name>A0A371WXY9_9HYPH</name>
<accession>A0A371WXY9</accession>
<dbReference type="EMBL" id="QURL01000013">
    <property type="protein sequence ID" value="RFC61865.1"/>
    <property type="molecule type" value="Genomic_DNA"/>
</dbReference>
<protein>
    <submittedName>
        <fullName evidence="4">CBS domain-containing protein</fullName>
    </submittedName>
</protein>
<reference evidence="4 5" key="1">
    <citation type="submission" date="2018-08" db="EMBL/GenBank/DDBJ databases">
        <title>Fulvimarina sp. 85, whole genome shotgun sequence.</title>
        <authorList>
            <person name="Tuo L."/>
        </authorList>
    </citation>
    <scope>NUCLEOTIDE SEQUENCE [LARGE SCALE GENOMIC DNA]</scope>
    <source>
        <strain evidence="4 5">85</strain>
    </source>
</reference>
<dbReference type="InterPro" id="IPR051257">
    <property type="entry name" value="Diverse_CBS-Domain"/>
</dbReference>
<comment type="caution">
    <text evidence="4">The sequence shown here is derived from an EMBL/GenBank/DDBJ whole genome shotgun (WGS) entry which is preliminary data.</text>
</comment>
<organism evidence="4 5">
    <name type="scientific">Fulvimarina endophytica</name>
    <dbReference type="NCBI Taxonomy" id="2293836"/>
    <lineage>
        <taxon>Bacteria</taxon>
        <taxon>Pseudomonadati</taxon>
        <taxon>Pseudomonadota</taxon>
        <taxon>Alphaproteobacteria</taxon>
        <taxon>Hyphomicrobiales</taxon>
        <taxon>Aurantimonadaceae</taxon>
        <taxon>Fulvimarina</taxon>
    </lineage>
</organism>
<sequence length="142" mass="15082">MQVSQVMSRDLEFADPADDARALAEMMGELDVGSVPIGTAENPLGIVTDRDILFRVVARGLEPSSVLARDIMSAPLLECDPDDNLDTALAIMAAQHVRRLAVRSPDGPIVGWITLADLSRRLLLGSGSLQNALTEISSDSAA</sequence>
<proteinExistence type="predicted"/>
<dbReference type="SMART" id="SM00116">
    <property type="entry name" value="CBS"/>
    <property type="match status" value="2"/>
</dbReference>
<evidence type="ECO:0000256" key="1">
    <source>
        <dbReference type="ARBA" id="ARBA00023122"/>
    </source>
</evidence>
<dbReference type="AlphaFoldDB" id="A0A371WXY9"/>
<dbReference type="Pfam" id="PF00571">
    <property type="entry name" value="CBS"/>
    <property type="match status" value="2"/>
</dbReference>
<dbReference type="PROSITE" id="PS51371">
    <property type="entry name" value="CBS"/>
    <property type="match status" value="2"/>
</dbReference>
<dbReference type="OrthoDB" id="9802114at2"/>
<dbReference type="Proteomes" id="UP000264310">
    <property type="component" value="Unassembled WGS sequence"/>
</dbReference>
<evidence type="ECO:0000259" key="3">
    <source>
        <dbReference type="PROSITE" id="PS51371"/>
    </source>
</evidence>
<dbReference type="Gene3D" id="3.10.580.10">
    <property type="entry name" value="CBS-domain"/>
    <property type="match status" value="1"/>
</dbReference>
<evidence type="ECO:0000313" key="5">
    <source>
        <dbReference type="Proteomes" id="UP000264310"/>
    </source>
</evidence>
<evidence type="ECO:0000313" key="4">
    <source>
        <dbReference type="EMBL" id="RFC61865.1"/>
    </source>
</evidence>
<dbReference type="PANTHER" id="PTHR43080:SF2">
    <property type="entry name" value="CBS DOMAIN-CONTAINING PROTEIN"/>
    <property type="match status" value="1"/>
</dbReference>
<feature type="domain" description="CBS" evidence="3">
    <location>
        <begin position="7"/>
        <end position="64"/>
    </location>
</feature>
<dbReference type="PANTHER" id="PTHR43080">
    <property type="entry name" value="CBS DOMAIN-CONTAINING PROTEIN CBSX3, MITOCHONDRIAL"/>
    <property type="match status" value="1"/>
</dbReference>
<dbReference type="InterPro" id="IPR046342">
    <property type="entry name" value="CBS_dom_sf"/>
</dbReference>
<evidence type="ECO:0000256" key="2">
    <source>
        <dbReference type="PROSITE-ProRule" id="PRU00703"/>
    </source>
</evidence>
<keyword evidence="5" id="KW-1185">Reference proteome</keyword>
<dbReference type="InterPro" id="IPR000644">
    <property type="entry name" value="CBS_dom"/>
</dbReference>
<feature type="domain" description="CBS" evidence="3">
    <location>
        <begin position="72"/>
        <end position="133"/>
    </location>
</feature>